<evidence type="ECO:0000313" key="1">
    <source>
        <dbReference type="EMBL" id="NHR08034.1"/>
    </source>
</evidence>
<keyword evidence="2" id="KW-1185">Reference proteome</keyword>
<evidence type="ECO:0000313" key="2">
    <source>
        <dbReference type="Proteomes" id="UP001515641"/>
    </source>
</evidence>
<proteinExistence type="predicted"/>
<protein>
    <recommendedName>
        <fullName evidence="3">Phage tail protein</fullName>
    </recommendedName>
</protein>
<dbReference type="EMBL" id="JAAOMA010000048">
    <property type="protein sequence ID" value="NHR08034.1"/>
    <property type="molecule type" value="Genomic_DNA"/>
</dbReference>
<gene>
    <name evidence="1" type="ORF">HA052_22855</name>
</gene>
<dbReference type="Proteomes" id="UP001515641">
    <property type="component" value="Unassembled WGS sequence"/>
</dbReference>
<sequence length="251" mass="27820">MSYVPYEAPGEDKKTFAVNGQFFWSIYGEDKFEPFAMVDKAEITISEETEELPNAFTGNGNFDKLTRVKSLVMDFNVQQFSPGVLAELTQGAFSSREAKTVSDEVHLAYKGAVMRIEHVGGSDYQLSDETGAKAYKAGLDYFPTPAGPIPLPGGAITDGSKVKLSYKTGEADVIEWLAGSRRERSLMFQGVNRANNKTAVVELFRGKFGFADKVSLLDKGFRSSGVKFECLEDPRQTGDKVSRWIRETYLK</sequence>
<name>A0ABX0L881_9NEIS</name>
<organism evidence="1 2">
    <name type="scientific">Chromobacterium fluminis</name>
    <dbReference type="NCBI Taxonomy" id="3044269"/>
    <lineage>
        <taxon>Bacteria</taxon>
        <taxon>Pseudomonadati</taxon>
        <taxon>Pseudomonadota</taxon>
        <taxon>Betaproteobacteria</taxon>
        <taxon>Neisseriales</taxon>
        <taxon>Chromobacteriaceae</taxon>
        <taxon>Chromobacterium</taxon>
    </lineage>
</organism>
<reference evidence="1 2" key="1">
    <citation type="submission" date="2020-03" db="EMBL/GenBank/DDBJ databases">
        <title>Draft genome sequence of environmentally isolated cultures.</title>
        <authorList>
            <person name="Wilson H.S."/>
            <person name="De Leon M.E."/>
        </authorList>
    </citation>
    <scope>NUCLEOTIDE SEQUENCE [LARGE SCALE GENOMIC DNA]</scope>
    <source>
        <strain evidence="1 2">HSC-31F16</strain>
    </source>
</reference>
<evidence type="ECO:0008006" key="3">
    <source>
        <dbReference type="Google" id="ProtNLM"/>
    </source>
</evidence>
<dbReference type="RefSeq" id="WP_166453740.1">
    <property type="nucleotide sequence ID" value="NZ_JAAOMA010000048.1"/>
</dbReference>
<accession>A0ABX0L881</accession>
<comment type="caution">
    <text evidence="1">The sequence shown here is derived from an EMBL/GenBank/DDBJ whole genome shotgun (WGS) entry which is preliminary data.</text>
</comment>